<protein>
    <submittedName>
        <fullName evidence="2">BRO family protein</fullName>
    </submittedName>
</protein>
<name>A0A8S5MHI4_9CAUD</name>
<accession>A0A8S5MHI4</accession>
<evidence type="ECO:0000259" key="1">
    <source>
        <dbReference type="PROSITE" id="PS51750"/>
    </source>
</evidence>
<dbReference type="Pfam" id="PF02498">
    <property type="entry name" value="Bro-N"/>
    <property type="match status" value="1"/>
</dbReference>
<dbReference type="PROSITE" id="PS51750">
    <property type="entry name" value="BRO_N"/>
    <property type="match status" value="1"/>
</dbReference>
<dbReference type="EMBL" id="BK014908">
    <property type="protein sequence ID" value="DAD81793.1"/>
    <property type="molecule type" value="Genomic_DNA"/>
</dbReference>
<organism evidence="2">
    <name type="scientific">Siphoviridae sp. ctvyM23</name>
    <dbReference type="NCBI Taxonomy" id="2826514"/>
    <lineage>
        <taxon>Viruses</taxon>
        <taxon>Duplodnaviria</taxon>
        <taxon>Heunggongvirae</taxon>
        <taxon>Uroviricota</taxon>
        <taxon>Caudoviricetes</taxon>
    </lineage>
</organism>
<reference evidence="2" key="1">
    <citation type="journal article" date="2021" name="Proc. Natl. Acad. Sci. U.S.A.">
        <title>A Catalog of Tens of Thousands of Viruses from Human Metagenomes Reveals Hidden Associations with Chronic Diseases.</title>
        <authorList>
            <person name="Tisza M.J."/>
            <person name="Buck C.B."/>
        </authorList>
    </citation>
    <scope>NUCLEOTIDE SEQUENCE</scope>
    <source>
        <strain evidence="2">CtvyM23</strain>
    </source>
</reference>
<sequence>MLDYDTPATVTQHFYNGIVIRAHVHSENGTIWLVGADVCKALQITNPSYVASKLDKANVKRHYLINSQGKQLVTWYSPRAIYKLCKQSKSTRGLDFLKWYASIQADYVLIPRETMLKLFDILEKMRSFI</sequence>
<proteinExistence type="predicted"/>
<evidence type="ECO:0000313" key="2">
    <source>
        <dbReference type="EMBL" id="DAD81793.1"/>
    </source>
</evidence>
<feature type="domain" description="Bro-N" evidence="1">
    <location>
        <begin position="8"/>
        <end position="117"/>
    </location>
</feature>
<dbReference type="InterPro" id="IPR003497">
    <property type="entry name" value="BRO_N_domain"/>
</dbReference>
<dbReference type="SMART" id="SM01040">
    <property type="entry name" value="Bro-N"/>
    <property type="match status" value="1"/>
</dbReference>